<keyword evidence="1" id="KW-0732">Signal</keyword>
<protein>
    <recommendedName>
        <fullName evidence="4">Cell surface protein</fullName>
    </recommendedName>
</protein>
<dbReference type="Gene3D" id="2.60.120.380">
    <property type="match status" value="1"/>
</dbReference>
<proteinExistence type="predicted"/>
<gene>
    <name evidence="2" type="primary">ybdN</name>
    <name evidence="2" type="ORF">LYSBPC_02560</name>
</gene>
<evidence type="ECO:0000313" key="2">
    <source>
        <dbReference type="EMBL" id="GLC87129.1"/>
    </source>
</evidence>
<organism evidence="2 3">
    <name type="scientific">Lysinibacillus piscis</name>
    <dbReference type="NCBI Taxonomy" id="2518931"/>
    <lineage>
        <taxon>Bacteria</taxon>
        <taxon>Bacillati</taxon>
        <taxon>Bacillota</taxon>
        <taxon>Bacilli</taxon>
        <taxon>Bacillales</taxon>
        <taxon>Bacillaceae</taxon>
        <taxon>Lysinibacillus</taxon>
    </lineage>
</organism>
<dbReference type="EMBL" id="BRZA01000001">
    <property type="protein sequence ID" value="GLC87129.1"/>
    <property type="molecule type" value="Genomic_DNA"/>
</dbReference>
<evidence type="ECO:0000256" key="1">
    <source>
        <dbReference type="SAM" id="SignalP"/>
    </source>
</evidence>
<dbReference type="RefSeq" id="WP_264986862.1">
    <property type="nucleotide sequence ID" value="NZ_BRZA01000001.1"/>
</dbReference>
<keyword evidence="3" id="KW-1185">Reference proteome</keyword>
<comment type="caution">
    <text evidence="2">The sequence shown here is derived from an EMBL/GenBank/DDBJ whole genome shotgun (WGS) entry which is preliminary data.</text>
</comment>
<dbReference type="Proteomes" id="UP001065593">
    <property type="component" value="Unassembled WGS sequence"/>
</dbReference>
<feature type="chain" id="PRO_5045985342" description="Cell surface protein" evidence="1">
    <location>
        <begin position="29"/>
        <end position="288"/>
    </location>
</feature>
<evidence type="ECO:0000313" key="3">
    <source>
        <dbReference type="Proteomes" id="UP001065593"/>
    </source>
</evidence>
<feature type="signal peptide" evidence="1">
    <location>
        <begin position="1"/>
        <end position="28"/>
    </location>
</feature>
<sequence>MLKHVSKCLLGFTVALFAVLSFVANTSAAGTITGNNSFANAYSVGYWKYSNIDTTILPEDEEAAYFKFTLNAGEKVYVKSSYQSQYQGMKIELFDSSQQSIIGQGATVVNPTSLTPFIFAKADATSAQTVYVKVSRGSYTGDMYFTISILERIKSGSGTFNFSGTATNPGNAGLNLNGVDSTVISMDLRNNTTIPRYALVKSITTSSTQTPSQGNVLHKISSEQTNVWYTAIVSNATNGQYTISLQDQLQVAQKWNFKYNAKATAASKMTNVRATVNYEYDVTDQFQY</sequence>
<reference evidence="2" key="1">
    <citation type="submission" date="2022-08" db="EMBL/GenBank/DDBJ databases">
        <title>Draft genome sequence of Lysinibacillus sp. strain KH24.</title>
        <authorList>
            <person name="Kanbe H."/>
            <person name="Itoh H."/>
        </authorList>
    </citation>
    <scope>NUCLEOTIDE SEQUENCE</scope>
    <source>
        <strain evidence="2">KH24</strain>
    </source>
</reference>
<evidence type="ECO:0008006" key="4">
    <source>
        <dbReference type="Google" id="ProtNLM"/>
    </source>
</evidence>
<accession>A0ABQ5NFH8</accession>
<name>A0ABQ5NFH8_9BACI</name>